<evidence type="ECO:0000259" key="9">
    <source>
        <dbReference type="Pfam" id="PF21126"/>
    </source>
</evidence>
<dbReference type="FunFam" id="1.20.58.80:FF:000003">
    <property type="entry name" value="Katanin p60 ATPase-containing subunit A1"/>
    <property type="match status" value="1"/>
</dbReference>
<sequence>MSKNSLSGLQEHLKLARDYALEGLYLYDTSVIFFDAALAQINKYLSSVEDPLVRAKWTKVKKALTHETQVVKQLHSDRTAFKETRAAASRSQSQTSSFVFQPLDDYPISIHDHHPDVRRPPTRHATRPAWPKEGRGPGVPPGPPPSPREALERRAGRIRIPIHLL</sequence>
<keyword evidence="4" id="KW-0547">Nucleotide-binding</keyword>
<evidence type="ECO:0000256" key="3">
    <source>
        <dbReference type="ARBA" id="ARBA00022701"/>
    </source>
</evidence>
<comment type="caution">
    <text evidence="10">The sequence shown here is derived from an EMBL/GenBank/DDBJ whole genome shotgun (WGS) entry which is preliminary data.</text>
</comment>
<dbReference type="Gene3D" id="1.20.58.80">
    <property type="entry name" value="Phosphotransferase system, lactose/cellobiose-type IIA subunit"/>
    <property type="match status" value="1"/>
</dbReference>
<dbReference type="GO" id="GO:0005874">
    <property type="term" value="C:microtubule"/>
    <property type="evidence" value="ECO:0007669"/>
    <property type="project" value="UniProtKB-KW"/>
</dbReference>
<gene>
    <name evidence="10" type="ORF">Fmac_019991</name>
</gene>
<keyword evidence="2" id="KW-0963">Cytoplasm</keyword>
<reference evidence="10 11" key="1">
    <citation type="submission" date="2024-08" db="EMBL/GenBank/DDBJ databases">
        <title>Insights into the chromosomal genome structure of Flemingia macrophylla.</title>
        <authorList>
            <person name="Ding Y."/>
            <person name="Zhao Y."/>
            <person name="Bi W."/>
            <person name="Wu M."/>
            <person name="Zhao G."/>
            <person name="Gong Y."/>
            <person name="Li W."/>
            <person name="Zhang P."/>
        </authorList>
    </citation>
    <scope>NUCLEOTIDE SEQUENCE [LARGE SCALE GENOMIC DNA]</scope>
    <source>
        <strain evidence="10">DYQJB</strain>
        <tissue evidence="10">Leaf</tissue>
    </source>
</reference>
<evidence type="ECO:0000313" key="10">
    <source>
        <dbReference type="EMBL" id="KAL2332410.1"/>
    </source>
</evidence>
<dbReference type="GO" id="GO:0005524">
    <property type="term" value="F:ATP binding"/>
    <property type="evidence" value="ECO:0007669"/>
    <property type="project" value="UniProtKB-KW"/>
</dbReference>
<dbReference type="InterPro" id="IPR048611">
    <property type="entry name" value="KATNA1_MIT"/>
</dbReference>
<feature type="region of interest" description="Disordered" evidence="8">
    <location>
        <begin position="111"/>
        <end position="157"/>
    </location>
</feature>
<evidence type="ECO:0000256" key="4">
    <source>
        <dbReference type="ARBA" id="ARBA00022741"/>
    </source>
</evidence>
<dbReference type="AlphaFoldDB" id="A0ABD1M9G0"/>
<evidence type="ECO:0000256" key="8">
    <source>
        <dbReference type="SAM" id="MobiDB-lite"/>
    </source>
</evidence>
<keyword evidence="7" id="KW-0413">Isomerase</keyword>
<evidence type="ECO:0000313" key="11">
    <source>
        <dbReference type="Proteomes" id="UP001603857"/>
    </source>
</evidence>
<dbReference type="Proteomes" id="UP001603857">
    <property type="component" value="Unassembled WGS sequence"/>
</dbReference>
<evidence type="ECO:0000256" key="6">
    <source>
        <dbReference type="ARBA" id="ARBA00023212"/>
    </source>
</evidence>
<feature type="compositionally biased region" description="Pro residues" evidence="8">
    <location>
        <begin position="138"/>
        <end position="147"/>
    </location>
</feature>
<keyword evidence="11" id="KW-1185">Reference proteome</keyword>
<keyword evidence="3" id="KW-0493">Microtubule</keyword>
<dbReference type="Pfam" id="PF21126">
    <property type="entry name" value="KATNA1_MIT"/>
    <property type="match status" value="1"/>
</dbReference>
<protein>
    <recommendedName>
        <fullName evidence="9">Katanin p60 ATPase-containing subunit A1 MIT domain-containing protein</fullName>
    </recommendedName>
</protein>
<dbReference type="GO" id="GO:0000226">
    <property type="term" value="P:microtubule cytoskeleton organization"/>
    <property type="evidence" value="ECO:0007669"/>
    <property type="project" value="UniProtKB-ARBA"/>
</dbReference>
<dbReference type="GO" id="GO:0016853">
    <property type="term" value="F:isomerase activity"/>
    <property type="evidence" value="ECO:0007669"/>
    <property type="project" value="UniProtKB-KW"/>
</dbReference>
<proteinExistence type="predicted"/>
<keyword evidence="6" id="KW-0206">Cytoskeleton</keyword>
<dbReference type="CDD" id="cd21748">
    <property type="entry name" value="Kp60-NTD"/>
    <property type="match status" value="1"/>
</dbReference>
<accession>A0ABD1M9G0</accession>
<keyword evidence="5" id="KW-0067">ATP-binding</keyword>
<feature type="domain" description="Katanin p60 ATPase-containing subunit A1 MIT" evidence="9">
    <location>
        <begin position="11"/>
        <end position="73"/>
    </location>
</feature>
<evidence type="ECO:0000256" key="2">
    <source>
        <dbReference type="ARBA" id="ARBA00022490"/>
    </source>
</evidence>
<evidence type="ECO:0000256" key="7">
    <source>
        <dbReference type="ARBA" id="ARBA00023235"/>
    </source>
</evidence>
<evidence type="ECO:0000256" key="1">
    <source>
        <dbReference type="ARBA" id="ARBA00004245"/>
    </source>
</evidence>
<comment type="subcellular location">
    <subcellularLocation>
        <location evidence="1">Cytoplasm</location>
        <location evidence="1">Cytoskeleton</location>
    </subcellularLocation>
</comment>
<dbReference type="EMBL" id="JBGMDY010000006">
    <property type="protein sequence ID" value="KAL2332410.1"/>
    <property type="molecule type" value="Genomic_DNA"/>
</dbReference>
<name>A0ABD1M9G0_9FABA</name>
<organism evidence="10 11">
    <name type="scientific">Flemingia macrophylla</name>
    <dbReference type="NCBI Taxonomy" id="520843"/>
    <lineage>
        <taxon>Eukaryota</taxon>
        <taxon>Viridiplantae</taxon>
        <taxon>Streptophyta</taxon>
        <taxon>Embryophyta</taxon>
        <taxon>Tracheophyta</taxon>
        <taxon>Spermatophyta</taxon>
        <taxon>Magnoliopsida</taxon>
        <taxon>eudicotyledons</taxon>
        <taxon>Gunneridae</taxon>
        <taxon>Pentapetalae</taxon>
        <taxon>rosids</taxon>
        <taxon>fabids</taxon>
        <taxon>Fabales</taxon>
        <taxon>Fabaceae</taxon>
        <taxon>Papilionoideae</taxon>
        <taxon>50 kb inversion clade</taxon>
        <taxon>NPAAA clade</taxon>
        <taxon>indigoferoid/millettioid clade</taxon>
        <taxon>Phaseoleae</taxon>
        <taxon>Flemingia</taxon>
    </lineage>
</organism>
<evidence type="ECO:0000256" key="5">
    <source>
        <dbReference type="ARBA" id="ARBA00022840"/>
    </source>
</evidence>